<dbReference type="Proteomes" id="UP000070371">
    <property type="component" value="Chromosome"/>
</dbReference>
<dbReference type="RefSeq" id="WP_052274598.1">
    <property type="nucleotide sequence ID" value="NZ_CP014327.1"/>
</dbReference>
<dbReference type="OrthoDB" id="9802649at2"/>
<dbReference type="STRING" id="1579316.RC74_06400"/>
<organism evidence="1 2">
    <name type="scientific">Falsihalocynthiibacter arcticus</name>
    <dbReference type="NCBI Taxonomy" id="1579316"/>
    <lineage>
        <taxon>Bacteria</taxon>
        <taxon>Pseudomonadati</taxon>
        <taxon>Pseudomonadota</taxon>
        <taxon>Alphaproteobacteria</taxon>
        <taxon>Rhodobacterales</taxon>
        <taxon>Roseobacteraceae</taxon>
        <taxon>Falsihalocynthiibacter</taxon>
    </lineage>
</organism>
<keyword evidence="2" id="KW-1185">Reference proteome</keyword>
<dbReference type="EMBL" id="CP014327">
    <property type="protein sequence ID" value="AML50953.1"/>
    <property type="molecule type" value="Genomic_DNA"/>
</dbReference>
<dbReference type="KEGG" id="hat:RC74_06400"/>
<dbReference type="AlphaFoldDB" id="A0A126UY01"/>
<reference evidence="1 2" key="1">
    <citation type="submission" date="2016-02" db="EMBL/GenBank/DDBJ databases">
        <title>Complete genome sequence of Halocynthiibacter arcticus PAMC 20958t from arctic marine sediment.</title>
        <authorList>
            <person name="Lee Y.M."/>
            <person name="Baek K."/>
            <person name="Lee H.K."/>
            <person name="Shin S.C."/>
        </authorList>
    </citation>
    <scope>NUCLEOTIDE SEQUENCE [LARGE SCALE GENOMIC DNA]</scope>
    <source>
        <strain evidence="1">PAMC 20958</strain>
    </source>
</reference>
<gene>
    <name evidence="1" type="ORF">RC74_06400</name>
</gene>
<name>A0A126UY01_9RHOB</name>
<accession>A0A126UY01</accession>
<protein>
    <submittedName>
        <fullName evidence="1">Uncharacterized protein</fullName>
    </submittedName>
</protein>
<sequence length="195" mass="21795">MISDRMALTTLARLAVIAVFSVWSKYDVTDICHESLLNSSSAPYSASPIMMNRAALDLLQDASLEAGAIEARDWWIYQMITGVGGKVIFDQEQSLYYRQHGGNLIGANVGTAALLTRTRMVASGRFSEWNDINIAALRRSAHRFTPENQRRLALFARARRRRGIARLNDLQKVGVYRQTKFSNAAMWSAIALGKI</sequence>
<proteinExistence type="predicted"/>
<evidence type="ECO:0000313" key="2">
    <source>
        <dbReference type="Proteomes" id="UP000070371"/>
    </source>
</evidence>
<evidence type="ECO:0000313" key="1">
    <source>
        <dbReference type="EMBL" id="AML50953.1"/>
    </source>
</evidence>